<feature type="domain" description="Response regulatory" evidence="1">
    <location>
        <begin position="6"/>
        <end position="119"/>
    </location>
</feature>
<evidence type="ECO:0000259" key="2">
    <source>
        <dbReference type="PROSITE" id="PS50930"/>
    </source>
</evidence>
<dbReference type="InterPro" id="IPR011006">
    <property type="entry name" value="CheY-like_superfamily"/>
</dbReference>
<dbReference type="GO" id="GO:0000156">
    <property type="term" value="F:phosphorelay response regulator activity"/>
    <property type="evidence" value="ECO:0007669"/>
    <property type="project" value="InterPro"/>
</dbReference>
<evidence type="ECO:0000313" key="3">
    <source>
        <dbReference type="EMBL" id="VAW47762.1"/>
    </source>
</evidence>
<dbReference type="PROSITE" id="PS50110">
    <property type="entry name" value="RESPONSE_REGULATORY"/>
    <property type="match status" value="1"/>
</dbReference>
<dbReference type="SUPFAM" id="SSF52172">
    <property type="entry name" value="CheY-like"/>
    <property type="match status" value="1"/>
</dbReference>
<feature type="non-terminal residue" evidence="3">
    <location>
        <position position="236"/>
    </location>
</feature>
<evidence type="ECO:0000259" key="1">
    <source>
        <dbReference type="PROSITE" id="PS50110"/>
    </source>
</evidence>
<dbReference type="Gene3D" id="2.40.50.1020">
    <property type="entry name" value="LytTr DNA-binding domain"/>
    <property type="match status" value="1"/>
</dbReference>
<proteinExistence type="predicted"/>
<dbReference type="SMART" id="SM00448">
    <property type="entry name" value="REC"/>
    <property type="match status" value="1"/>
</dbReference>
<dbReference type="CDD" id="cd17532">
    <property type="entry name" value="REC_LytTR_AlgR-like"/>
    <property type="match status" value="1"/>
</dbReference>
<accession>A0A3B0W978</accession>
<dbReference type="GO" id="GO:0003677">
    <property type="term" value="F:DNA binding"/>
    <property type="evidence" value="ECO:0007669"/>
    <property type="project" value="InterPro"/>
</dbReference>
<dbReference type="InterPro" id="IPR007492">
    <property type="entry name" value="LytTR_DNA-bd_dom"/>
</dbReference>
<dbReference type="PANTHER" id="PTHR37299:SF1">
    <property type="entry name" value="STAGE 0 SPORULATION PROTEIN A HOMOLOG"/>
    <property type="match status" value="1"/>
</dbReference>
<dbReference type="Gene3D" id="3.40.50.2300">
    <property type="match status" value="1"/>
</dbReference>
<dbReference type="InterPro" id="IPR046947">
    <property type="entry name" value="LytR-like"/>
</dbReference>
<name>A0A3B0W978_9ZZZZ</name>
<feature type="domain" description="HTH LytTR-type" evidence="2">
    <location>
        <begin position="167"/>
        <end position="236"/>
    </location>
</feature>
<gene>
    <name evidence="3" type="ORF">MNBD_GAMMA02-147</name>
</gene>
<reference evidence="3" key="1">
    <citation type="submission" date="2018-06" db="EMBL/GenBank/DDBJ databases">
        <authorList>
            <person name="Zhirakovskaya E."/>
        </authorList>
    </citation>
    <scope>NUCLEOTIDE SEQUENCE</scope>
</reference>
<dbReference type="EMBL" id="UOFA01000366">
    <property type="protein sequence ID" value="VAW47762.1"/>
    <property type="molecule type" value="Genomic_DNA"/>
</dbReference>
<protein>
    <submittedName>
        <fullName evidence="3">Two-component transcriptional response regulator, LuxR family</fullName>
    </submittedName>
</protein>
<dbReference type="PROSITE" id="PS50930">
    <property type="entry name" value="HTH_LYTTR"/>
    <property type="match status" value="1"/>
</dbReference>
<dbReference type="AlphaFoldDB" id="A0A3B0W978"/>
<sequence>MSDSIKTIIVDDEILARRGLALRLAAHKDIEIIAECKNGREALDKINELSPDLVFLDIQMPGVNGFEVVEKMQGDDMPMVVFVTAFDKYAVEAFEVHAVDYVLKPIEDSRLEMALARVRTQINQSDASNQKQRLIDLITNITGKKPSQIDQMLNDGEYLKSAYPEKLAIKDQGNTILVPVADITWIEAAGDYMCIHSQNPKEVNVLRSTMNELESKLNPTTFQRVHRSTIVNLDCI</sequence>
<dbReference type="Pfam" id="PF04397">
    <property type="entry name" value="LytTR"/>
    <property type="match status" value="1"/>
</dbReference>
<dbReference type="FunFam" id="3.40.50.2300:FF:000051">
    <property type="entry name" value="Two-component response regulator yehT"/>
    <property type="match status" value="1"/>
</dbReference>
<dbReference type="PANTHER" id="PTHR37299">
    <property type="entry name" value="TRANSCRIPTIONAL REGULATOR-RELATED"/>
    <property type="match status" value="1"/>
</dbReference>
<dbReference type="Pfam" id="PF00072">
    <property type="entry name" value="Response_reg"/>
    <property type="match status" value="1"/>
</dbReference>
<organism evidence="3">
    <name type="scientific">hydrothermal vent metagenome</name>
    <dbReference type="NCBI Taxonomy" id="652676"/>
    <lineage>
        <taxon>unclassified sequences</taxon>
        <taxon>metagenomes</taxon>
        <taxon>ecological metagenomes</taxon>
    </lineage>
</organism>
<dbReference type="InterPro" id="IPR001789">
    <property type="entry name" value="Sig_transdc_resp-reg_receiver"/>
</dbReference>
<dbReference type="SMART" id="SM00850">
    <property type="entry name" value="LytTR"/>
    <property type="match status" value="1"/>
</dbReference>